<accession>A0A9D1LB57</accession>
<dbReference type="SUPFAM" id="SSF47413">
    <property type="entry name" value="lambda repressor-like DNA-binding domains"/>
    <property type="match status" value="1"/>
</dbReference>
<dbReference type="Pfam" id="PF01381">
    <property type="entry name" value="HTH_3"/>
    <property type="match status" value="1"/>
</dbReference>
<dbReference type="GO" id="GO:0003677">
    <property type="term" value="F:DNA binding"/>
    <property type="evidence" value="ECO:0007669"/>
    <property type="project" value="UniProtKB-KW"/>
</dbReference>
<evidence type="ECO:0000259" key="3">
    <source>
        <dbReference type="PROSITE" id="PS50943"/>
    </source>
</evidence>
<evidence type="ECO:0000256" key="1">
    <source>
        <dbReference type="ARBA" id="ARBA00023125"/>
    </source>
</evidence>
<dbReference type="EMBL" id="DVMU01000016">
    <property type="protein sequence ID" value="HIU33040.1"/>
    <property type="molecule type" value="Genomic_DNA"/>
</dbReference>
<comment type="caution">
    <text evidence="4">The sequence shown here is derived from an EMBL/GenBank/DDBJ whole genome shotgun (WGS) entry which is preliminary data.</text>
</comment>
<feature type="transmembrane region" description="Helical" evidence="2">
    <location>
        <begin position="129"/>
        <end position="149"/>
    </location>
</feature>
<gene>
    <name evidence="4" type="ORF">IAB02_00625</name>
</gene>
<proteinExistence type="predicted"/>
<keyword evidence="2" id="KW-1133">Transmembrane helix</keyword>
<feature type="domain" description="HTH cro/C1-type" evidence="3">
    <location>
        <begin position="10"/>
        <end position="64"/>
    </location>
</feature>
<evidence type="ECO:0000256" key="2">
    <source>
        <dbReference type="SAM" id="Phobius"/>
    </source>
</evidence>
<name>A0A9D1LB57_9FIRM</name>
<sequence>MDQIQIGKFIAQTRKAHNLTQKQLADALSISDKTISKWECGKGLPEVSLLLPLCGLLEISVNDLLSGEKVCEIDYRKKAEENMMDLIKENQENRRRMGLSIVCGSITIVAVCSLVLLASYLILPTIARIALIFLAVATAIAGITAAAMLEIRAGYYQCPNCKALFVPTMAEYVKGYHTLTRRRLTCPECGKTGMCKHRITR</sequence>
<dbReference type="Gene3D" id="1.10.260.40">
    <property type="entry name" value="lambda repressor-like DNA-binding domains"/>
    <property type="match status" value="1"/>
</dbReference>
<dbReference type="InterPro" id="IPR001387">
    <property type="entry name" value="Cro/C1-type_HTH"/>
</dbReference>
<dbReference type="PANTHER" id="PTHR46558:SF4">
    <property type="entry name" value="DNA-BIDING PHAGE PROTEIN"/>
    <property type="match status" value="1"/>
</dbReference>
<reference evidence="4" key="2">
    <citation type="journal article" date="2021" name="PeerJ">
        <title>Extensive microbial diversity within the chicken gut microbiome revealed by metagenomics and culture.</title>
        <authorList>
            <person name="Gilroy R."/>
            <person name="Ravi A."/>
            <person name="Getino M."/>
            <person name="Pursley I."/>
            <person name="Horton D.L."/>
            <person name="Alikhan N.F."/>
            <person name="Baker D."/>
            <person name="Gharbi K."/>
            <person name="Hall N."/>
            <person name="Watson M."/>
            <person name="Adriaenssens E.M."/>
            <person name="Foster-Nyarko E."/>
            <person name="Jarju S."/>
            <person name="Secka A."/>
            <person name="Antonio M."/>
            <person name="Oren A."/>
            <person name="Chaudhuri R.R."/>
            <person name="La Ragione R."/>
            <person name="Hildebrand F."/>
            <person name="Pallen M.J."/>
        </authorList>
    </citation>
    <scope>NUCLEOTIDE SEQUENCE</scope>
    <source>
        <strain evidence="4">ChiHcec3-11533</strain>
    </source>
</reference>
<protein>
    <submittedName>
        <fullName evidence="4">Helix-turn-helix transcriptional regulator</fullName>
    </submittedName>
</protein>
<evidence type="ECO:0000313" key="4">
    <source>
        <dbReference type="EMBL" id="HIU33040.1"/>
    </source>
</evidence>
<dbReference type="Proteomes" id="UP000824072">
    <property type="component" value="Unassembled WGS sequence"/>
</dbReference>
<dbReference type="CDD" id="cd00093">
    <property type="entry name" value="HTH_XRE"/>
    <property type="match status" value="1"/>
</dbReference>
<keyword evidence="1" id="KW-0238">DNA-binding</keyword>
<organism evidence="4 5">
    <name type="scientific">Candidatus Pullichristensenella excrementigallinarum</name>
    <dbReference type="NCBI Taxonomy" id="2840907"/>
    <lineage>
        <taxon>Bacteria</taxon>
        <taxon>Bacillati</taxon>
        <taxon>Bacillota</taxon>
        <taxon>Clostridia</taxon>
        <taxon>Candidatus Pullichristensenella</taxon>
    </lineage>
</organism>
<dbReference type="AlphaFoldDB" id="A0A9D1LB57"/>
<evidence type="ECO:0000313" key="5">
    <source>
        <dbReference type="Proteomes" id="UP000824072"/>
    </source>
</evidence>
<dbReference type="InterPro" id="IPR010982">
    <property type="entry name" value="Lambda_DNA-bd_dom_sf"/>
</dbReference>
<feature type="transmembrane region" description="Helical" evidence="2">
    <location>
        <begin position="98"/>
        <end position="123"/>
    </location>
</feature>
<keyword evidence="2" id="KW-0472">Membrane</keyword>
<dbReference type="PROSITE" id="PS50943">
    <property type="entry name" value="HTH_CROC1"/>
    <property type="match status" value="1"/>
</dbReference>
<reference evidence="4" key="1">
    <citation type="submission" date="2020-10" db="EMBL/GenBank/DDBJ databases">
        <authorList>
            <person name="Gilroy R."/>
        </authorList>
    </citation>
    <scope>NUCLEOTIDE SEQUENCE</scope>
    <source>
        <strain evidence="4">ChiHcec3-11533</strain>
    </source>
</reference>
<dbReference type="PANTHER" id="PTHR46558">
    <property type="entry name" value="TRACRIPTIONAL REGULATORY PROTEIN-RELATED-RELATED"/>
    <property type="match status" value="1"/>
</dbReference>
<keyword evidence="2" id="KW-0812">Transmembrane</keyword>
<dbReference type="SMART" id="SM00530">
    <property type="entry name" value="HTH_XRE"/>
    <property type="match status" value="1"/>
</dbReference>